<dbReference type="InterPro" id="IPR036271">
    <property type="entry name" value="Tet_transcr_reg_TetR-rel_C_sf"/>
</dbReference>
<feature type="DNA-binding region" description="H-T-H motif" evidence="2">
    <location>
        <begin position="27"/>
        <end position="46"/>
    </location>
</feature>
<comment type="caution">
    <text evidence="4">The sequence shown here is derived from an EMBL/GenBank/DDBJ whole genome shotgun (WGS) entry which is preliminary data.</text>
</comment>
<evidence type="ECO:0000313" key="5">
    <source>
        <dbReference type="Proteomes" id="UP000319148"/>
    </source>
</evidence>
<dbReference type="EMBL" id="VFIY01000005">
    <property type="protein sequence ID" value="TPD61955.1"/>
    <property type="molecule type" value="Genomic_DNA"/>
</dbReference>
<feature type="domain" description="HTH tetR-type" evidence="3">
    <location>
        <begin position="4"/>
        <end position="64"/>
    </location>
</feature>
<evidence type="ECO:0000256" key="2">
    <source>
        <dbReference type="PROSITE-ProRule" id="PRU00335"/>
    </source>
</evidence>
<sequence length="204" mass="22161">MASSDAREKLLTAAEKIIISQGVSSATLRHIASEAGLNSALVSYYFSSLSGLIREVAHQNVALMMKAWEEKSIPLEQAAEVSLAEVMEACIGPLWISAAFNPSERALLVLDEVVSHGDDSIRSTIMLDLSENFDRICALVQKAVPHFPPERIRFRMQFVSSGCLGVPPRSAARSLFGNSPPLDGERDRAMRKSVEAAIACFAVE</sequence>
<evidence type="ECO:0000256" key="1">
    <source>
        <dbReference type="ARBA" id="ARBA00023125"/>
    </source>
</evidence>
<proteinExistence type="predicted"/>
<dbReference type="GO" id="GO:0003700">
    <property type="term" value="F:DNA-binding transcription factor activity"/>
    <property type="evidence" value="ECO:0007669"/>
    <property type="project" value="TreeGrafter"/>
</dbReference>
<dbReference type="Pfam" id="PF00440">
    <property type="entry name" value="TetR_N"/>
    <property type="match status" value="1"/>
</dbReference>
<reference evidence="5" key="1">
    <citation type="submission" date="2019-06" db="EMBL/GenBank/DDBJ databases">
        <title>The complete genome of Emcibacter congregatus ZYLT.</title>
        <authorList>
            <person name="Zhao Z."/>
        </authorList>
    </citation>
    <scope>NUCLEOTIDE SEQUENCE [LARGE SCALE GENOMIC DNA]</scope>
    <source>
        <strain evidence="5">MCCC 1A06723</strain>
    </source>
</reference>
<dbReference type="AlphaFoldDB" id="A0A501PNX4"/>
<dbReference type="Gene3D" id="1.10.357.10">
    <property type="entry name" value="Tetracycline Repressor, domain 2"/>
    <property type="match status" value="1"/>
</dbReference>
<organism evidence="4 5">
    <name type="scientific">Emcibacter nanhaiensis</name>
    <dbReference type="NCBI Taxonomy" id="1505037"/>
    <lineage>
        <taxon>Bacteria</taxon>
        <taxon>Pseudomonadati</taxon>
        <taxon>Pseudomonadota</taxon>
        <taxon>Alphaproteobacteria</taxon>
        <taxon>Emcibacterales</taxon>
        <taxon>Emcibacteraceae</taxon>
        <taxon>Emcibacter</taxon>
    </lineage>
</organism>
<name>A0A501PNX4_9PROT</name>
<dbReference type="PANTHER" id="PTHR30055">
    <property type="entry name" value="HTH-TYPE TRANSCRIPTIONAL REGULATOR RUTR"/>
    <property type="match status" value="1"/>
</dbReference>
<keyword evidence="1 2" id="KW-0238">DNA-binding</keyword>
<accession>A0A501PNX4</accession>
<dbReference type="InterPro" id="IPR009057">
    <property type="entry name" value="Homeodomain-like_sf"/>
</dbReference>
<dbReference type="RefSeq" id="WP_139939842.1">
    <property type="nucleotide sequence ID" value="NZ_JBHSYP010000003.1"/>
</dbReference>
<dbReference type="Proteomes" id="UP000319148">
    <property type="component" value="Unassembled WGS sequence"/>
</dbReference>
<dbReference type="PANTHER" id="PTHR30055:SF235">
    <property type="entry name" value="TRANSCRIPTIONAL REGULATORY PROTEIN"/>
    <property type="match status" value="1"/>
</dbReference>
<dbReference type="InterPro" id="IPR001647">
    <property type="entry name" value="HTH_TetR"/>
</dbReference>
<dbReference type="SUPFAM" id="SSF46689">
    <property type="entry name" value="Homeodomain-like"/>
    <property type="match status" value="1"/>
</dbReference>
<dbReference type="InterPro" id="IPR050109">
    <property type="entry name" value="HTH-type_TetR-like_transc_reg"/>
</dbReference>
<protein>
    <submittedName>
        <fullName evidence="4">TetR/AcrR family transcriptional regulator</fullName>
    </submittedName>
</protein>
<dbReference type="PROSITE" id="PS50977">
    <property type="entry name" value="HTH_TETR_2"/>
    <property type="match status" value="1"/>
</dbReference>
<dbReference type="OrthoDB" id="2356263at2"/>
<gene>
    <name evidence="4" type="ORF">FIV46_07055</name>
</gene>
<evidence type="ECO:0000259" key="3">
    <source>
        <dbReference type="PROSITE" id="PS50977"/>
    </source>
</evidence>
<dbReference type="SUPFAM" id="SSF48498">
    <property type="entry name" value="Tetracyclin repressor-like, C-terminal domain"/>
    <property type="match status" value="1"/>
</dbReference>
<keyword evidence="5" id="KW-1185">Reference proteome</keyword>
<evidence type="ECO:0000313" key="4">
    <source>
        <dbReference type="EMBL" id="TPD61955.1"/>
    </source>
</evidence>
<dbReference type="GO" id="GO:0000976">
    <property type="term" value="F:transcription cis-regulatory region binding"/>
    <property type="evidence" value="ECO:0007669"/>
    <property type="project" value="TreeGrafter"/>
</dbReference>